<keyword evidence="1" id="KW-0812">Transmembrane</keyword>
<keyword evidence="1" id="KW-0472">Membrane</keyword>
<feature type="transmembrane region" description="Helical" evidence="1">
    <location>
        <begin position="124"/>
        <end position="143"/>
    </location>
</feature>
<organism evidence="2 3">
    <name type="scientific">Candidatus Electrothrix aarhusensis</name>
    <dbReference type="NCBI Taxonomy" id="1859131"/>
    <lineage>
        <taxon>Bacteria</taxon>
        <taxon>Pseudomonadati</taxon>
        <taxon>Thermodesulfobacteriota</taxon>
        <taxon>Desulfobulbia</taxon>
        <taxon>Desulfobulbales</taxon>
        <taxon>Desulfobulbaceae</taxon>
        <taxon>Candidatus Electrothrix</taxon>
    </lineage>
</organism>
<name>A0A444IRS9_9BACT</name>
<evidence type="ECO:0000313" key="3">
    <source>
        <dbReference type="Proteomes" id="UP000287853"/>
    </source>
</evidence>
<keyword evidence="1" id="KW-1133">Transmembrane helix</keyword>
<feature type="transmembrane region" description="Helical" evidence="1">
    <location>
        <begin position="47"/>
        <end position="73"/>
    </location>
</feature>
<proteinExistence type="predicted"/>
<dbReference type="PROSITE" id="PS51257">
    <property type="entry name" value="PROKAR_LIPOPROTEIN"/>
    <property type="match status" value="1"/>
</dbReference>
<feature type="transmembrane region" description="Helical" evidence="1">
    <location>
        <begin position="93"/>
        <end position="112"/>
    </location>
</feature>
<gene>
    <name evidence="2" type="ORF">H206_03545</name>
</gene>
<feature type="transmembrane region" description="Helical" evidence="1">
    <location>
        <begin position="12"/>
        <end position="35"/>
    </location>
</feature>
<evidence type="ECO:0000256" key="1">
    <source>
        <dbReference type="SAM" id="Phobius"/>
    </source>
</evidence>
<dbReference type="Proteomes" id="UP000287853">
    <property type="component" value="Unassembled WGS sequence"/>
</dbReference>
<accession>A0A444IRS9</accession>
<reference evidence="2 3" key="1">
    <citation type="submission" date="2017-01" db="EMBL/GenBank/DDBJ databases">
        <title>The cable genome- insights into the physiology and evolution of filamentous bacteria capable of sulfide oxidation via long distance electron transfer.</title>
        <authorList>
            <person name="Schreiber L."/>
            <person name="Bjerg J.T."/>
            <person name="Boggild A."/>
            <person name="Van De Vossenberg J."/>
            <person name="Meysman F."/>
            <person name="Nielsen L.P."/>
            <person name="Schramm A."/>
            <person name="Kjeldsen K.U."/>
        </authorList>
    </citation>
    <scope>NUCLEOTIDE SEQUENCE [LARGE SCALE GENOMIC DNA]</scope>
    <source>
        <strain evidence="2">MCF</strain>
    </source>
</reference>
<dbReference type="AlphaFoldDB" id="A0A444IRS9"/>
<dbReference type="EMBL" id="MTKO01000119">
    <property type="protein sequence ID" value="RWX43517.1"/>
    <property type="molecule type" value="Genomic_DNA"/>
</dbReference>
<protein>
    <submittedName>
        <fullName evidence="2">Uncharacterized protein</fullName>
    </submittedName>
</protein>
<comment type="caution">
    <text evidence="2">The sequence shown here is derived from an EMBL/GenBank/DDBJ whole genome shotgun (WGS) entry which is preliminary data.</text>
</comment>
<keyword evidence="3" id="KW-1185">Reference proteome</keyword>
<sequence>MIYIKKITEILFTVVYLIAACVLIGLSIAIMGFSIHEVFINFNQDSGFISLMLHTVGTIIISAAILDVAQYMIEEEVMMSKELRDPEEARKTITKILVIISIAVGIEGLVYIFKAGTEDLSLLIYPSILIMVSAFLIISLGIYQKLSVGIEQAERERIVVKT</sequence>
<evidence type="ECO:0000313" key="2">
    <source>
        <dbReference type="EMBL" id="RWX43517.1"/>
    </source>
</evidence>